<feature type="signal peptide" evidence="3">
    <location>
        <begin position="1"/>
        <end position="22"/>
    </location>
</feature>
<reference evidence="5" key="1">
    <citation type="submission" date="2020-10" db="EMBL/GenBank/DDBJ databases">
        <title>Chromosome-scale genome assembly of the Allis shad, Alosa alosa.</title>
        <authorList>
            <person name="Margot Z."/>
            <person name="Christophe K."/>
            <person name="Cabau C."/>
            <person name="Louis A."/>
            <person name="Berthelot C."/>
            <person name="Parey E."/>
            <person name="Roest Crollius H."/>
            <person name="Montfort J."/>
            <person name="Robinson-Rechavi M."/>
            <person name="Bucao C."/>
            <person name="Bouchez O."/>
            <person name="Gislard M."/>
            <person name="Lluch J."/>
            <person name="Milhes M."/>
            <person name="Lampietro C."/>
            <person name="Lopez Roques C."/>
            <person name="Donnadieu C."/>
            <person name="Braasch I."/>
            <person name="Desvignes T."/>
            <person name="Postlethwait J."/>
            <person name="Bobe J."/>
            <person name="Guiguen Y."/>
        </authorList>
    </citation>
    <scope>NUCLEOTIDE SEQUENCE</scope>
    <source>
        <strain evidence="5">M-15738</strain>
        <tissue evidence="5">Blood</tissue>
    </source>
</reference>
<dbReference type="SMART" id="SM00409">
    <property type="entry name" value="IG"/>
    <property type="match status" value="15"/>
</dbReference>
<evidence type="ECO:0000256" key="2">
    <source>
        <dbReference type="ARBA" id="ARBA00023157"/>
    </source>
</evidence>
<feature type="domain" description="Ig-like" evidence="4">
    <location>
        <begin position="237"/>
        <end position="335"/>
    </location>
</feature>
<protein>
    <recommendedName>
        <fullName evidence="4">Ig-like domain-containing protein</fullName>
    </recommendedName>
</protein>
<dbReference type="InterPro" id="IPR007110">
    <property type="entry name" value="Ig-like_dom"/>
</dbReference>
<organism evidence="5 6">
    <name type="scientific">Alosa alosa</name>
    <name type="common">allis shad</name>
    <dbReference type="NCBI Taxonomy" id="278164"/>
    <lineage>
        <taxon>Eukaryota</taxon>
        <taxon>Metazoa</taxon>
        <taxon>Chordata</taxon>
        <taxon>Craniata</taxon>
        <taxon>Vertebrata</taxon>
        <taxon>Euteleostomi</taxon>
        <taxon>Actinopterygii</taxon>
        <taxon>Neopterygii</taxon>
        <taxon>Teleostei</taxon>
        <taxon>Clupei</taxon>
        <taxon>Clupeiformes</taxon>
        <taxon>Clupeoidei</taxon>
        <taxon>Clupeidae</taxon>
        <taxon>Alosa</taxon>
    </lineage>
</organism>
<dbReference type="InterPro" id="IPR050488">
    <property type="entry name" value="Ig_Fc_receptor"/>
</dbReference>
<keyword evidence="1 3" id="KW-0732">Signal</keyword>
<feature type="domain" description="Ig-like" evidence="4">
    <location>
        <begin position="29"/>
        <end position="127"/>
    </location>
</feature>
<feature type="domain" description="Ig-like" evidence="4">
    <location>
        <begin position="793"/>
        <end position="885"/>
    </location>
</feature>
<feature type="domain" description="Ig-like" evidence="4">
    <location>
        <begin position="890"/>
        <end position="992"/>
    </location>
</feature>
<sequence>MMEHSSVVALICFLSLIDCGHCHESGKVPKLTHDKENQCLSKGSSVTLTCDTGDPSPEWQFLWYRVVPLRDGLPALTHTSGRSTYSLELLSDSSRGAGGSYSLNSTGPEHRGVYVCRAKKEEPVYYTGYSNTVFLWVNDPDSPGRLTINPNSTSYVESESLSLSCAGYGTGWTLHRITDYMEISQCPFTRGASSWENSTCHIGVLSKYDSGVYWCQSESGEFSNGFYIKVHGHRIEPNLFKDTGDQRLLKGSSVTFTCAIGDPSPEWQFLWYRVVPFRDDLPADSHWSGRSTYSLELLSDSSRGAGGSYSLNLTGPEHRGFYVCRAKKEEPVYYTGYSNTVFLWVNDPDSPNHLNINPNGTNFFVSESLSLSCAGNGTGWTLHRITDFIEISQCPFTRGASSWENSTCHIGVLSQYDSGTYWCQSESGEFSNVVFIKVHDVRVYITSESGKWMVEGMLLEKEGLANLRFVGSGHASGAWTIEGKQFEKGDFVKLRCMVEKSSVDRILWYRVVPFRDELSEMPHWNGDTRYSLELVSDGRKELLHDDYYILNPAAPDHSGLYVCRAERGEPAYYTYSSPMLIWIKDSSPGFLNLSPNRTHFYKNESVSFNCEVPGNASGWILRKYRNNVDSVEIETLGKATFNIKSLNISHSGNYWCQSESGEFSNIVYVRIHTDRPRPFVYDAPEGWQTAGDSVSLHCSLGQYTSTSDPRWRILWYKIVLYREELPTFIDKESSSKYSLELLPDSSGDGGSYTLNSVGPEHSGVYVCRGEREQPVDHTEYSTPKLLWVIDPSPKAALTINSNRTQYFQSESLSLSCVAQDNASGWSLRRFTFYYPSSLSGCPFNNTVTRDQSTCNISSLDVADSGVYWCQSESGQYSNAVKISVNHNPLPTLDVSPTWPAKGDTVTLKCDVSGSSSGWRFHFYRVIVPIEEVLPSEDTNFYSHELKLSENSTELLSDSNREAGGSYTLSTVGPEHTGFYVCRAQRPNSFSYTPYSNLRHLWVKDPSPPASLGIYPNKSDYFSSESVSLTCEVKGNSSGWTLRRFTNNNNHVLTASHCAFKHGAVTWDERPCHLRSLRTVDSGLYWCQSESGEYSNAVNISVHVQNPTTFLRVYPNHWVMEGTSVTMTCGVYPSQLSIDWKFYWYRVVPPGEGIPVKSDRSGHVKTFSVQLLTNSDSGSTESYNLSSVGPQHSGIYMCQGERGDYYTGYGRPHLVWVTSPSPSSWLRVSPNRTNFLQSQSLSLSCKGLGNPAEWTVRRYTSGELSDCPFNSRSGNWAESTCNISSLDTYDSGVYWCQSTSGELSNAVNITVHIPETVYSYISVSPDHWVTEGSVVTLSCSVGAPFPGVRFHWYKAVPVSEGLPLVSNRGRFREAKYSVELLSDSSRGAGGSYTLSSSAPEHSGLYVCRAEIEELAAYAEYSHPGLLTVTGPSPSVWLDVIPSRSQHFVSEPLTLACKAQDAATVWSVRRFTLSKELSDCPFDKKSQMLDPSTCNISSLTLSASGVYWCQSESGKRSNAVNITVHSGNVILESPVHPLKEGEKLTLRCLGRKSVKSNLSATFYKDGLHVANQTSGTFMLPNISKKDEGSYVCEIEEKWERRSPGSWVSVNSVARDERRRPCKRLKTTYQRSKDIL</sequence>
<evidence type="ECO:0000256" key="3">
    <source>
        <dbReference type="SAM" id="SignalP"/>
    </source>
</evidence>
<evidence type="ECO:0000256" key="1">
    <source>
        <dbReference type="ARBA" id="ARBA00022729"/>
    </source>
</evidence>
<dbReference type="InterPro" id="IPR003598">
    <property type="entry name" value="Ig_sub2"/>
</dbReference>
<dbReference type="GO" id="GO:0009897">
    <property type="term" value="C:external side of plasma membrane"/>
    <property type="evidence" value="ECO:0007669"/>
    <property type="project" value="TreeGrafter"/>
</dbReference>
<feature type="domain" description="Ig-like" evidence="4">
    <location>
        <begin position="1313"/>
        <end position="1420"/>
    </location>
</feature>
<feature type="domain" description="Ig-like" evidence="4">
    <location>
        <begin position="1007"/>
        <end position="1100"/>
    </location>
</feature>
<dbReference type="EMBL" id="JADWDJ010000007">
    <property type="protein sequence ID" value="KAG5279005.1"/>
    <property type="molecule type" value="Genomic_DNA"/>
</dbReference>
<accession>A0AAV6GZ32</accession>
<comment type="caution">
    <text evidence="5">The sequence shown here is derived from an EMBL/GenBank/DDBJ whole genome shotgun (WGS) entry which is preliminary data.</text>
</comment>
<feature type="domain" description="Ig-like" evidence="4">
    <location>
        <begin position="676"/>
        <end position="781"/>
    </location>
</feature>
<feature type="chain" id="PRO_5043394834" description="Ig-like domain-containing protein" evidence="3">
    <location>
        <begin position="23"/>
        <end position="1633"/>
    </location>
</feature>
<dbReference type="InterPro" id="IPR003599">
    <property type="entry name" value="Ig_sub"/>
</dbReference>
<feature type="domain" description="Ig-like" evidence="4">
    <location>
        <begin position="1221"/>
        <end position="1309"/>
    </location>
</feature>
<feature type="domain" description="Ig-like" evidence="4">
    <location>
        <begin position="1538"/>
        <end position="1608"/>
    </location>
</feature>
<keyword evidence="6" id="KW-1185">Reference proteome</keyword>
<dbReference type="InterPro" id="IPR013783">
    <property type="entry name" value="Ig-like_fold"/>
</dbReference>
<evidence type="ECO:0000259" key="4">
    <source>
        <dbReference type="PROSITE" id="PS50835"/>
    </source>
</evidence>
<dbReference type="PANTHER" id="PTHR11481">
    <property type="entry name" value="IMMUNOGLOBULIN FC RECEPTOR"/>
    <property type="match status" value="1"/>
</dbReference>
<dbReference type="Pfam" id="PF13895">
    <property type="entry name" value="Ig_2"/>
    <property type="match status" value="1"/>
</dbReference>
<feature type="domain" description="Ig-like" evidence="4">
    <location>
        <begin position="588"/>
        <end position="672"/>
    </location>
</feature>
<dbReference type="Pfam" id="PF13927">
    <property type="entry name" value="Ig_3"/>
    <property type="match status" value="1"/>
</dbReference>
<dbReference type="Proteomes" id="UP000823561">
    <property type="component" value="Chromosome 7"/>
</dbReference>
<name>A0AAV6GZ32_9TELE</name>
<dbReference type="PANTHER" id="PTHR11481:SF64">
    <property type="entry name" value="FC RECEPTOR-LIKE PROTEIN 4"/>
    <property type="match status" value="1"/>
</dbReference>
<dbReference type="PROSITE" id="PS50835">
    <property type="entry name" value="IG_LIKE"/>
    <property type="match status" value="11"/>
</dbReference>
<dbReference type="SUPFAM" id="SSF48726">
    <property type="entry name" value="Immunoglobulin"/>
    <property type="match status" value="14"/>
</dbReference>
<dbReference type="Gene3D" id="2.60.40.10">
    <property type="entry name" value="Immunoglobulins"/>
    <property type="match status" value="15"/>
</dbReference>
<gene>
    <name evidence="5" type="ORF">AALO_G00105090</name>
</gene>
<dbReference type="GO" id="GO:0006955">
    <property type="term" value="P:immune response"/>
    <property type="evidence" value="ECO:0007669"/>
    <property type="project" value="TreeGrafter"/>
</dbReference>
<evidence type="ECO:0000313" key="6">
    <source>
        <dbReference type="Proteomes" id="UP000823561"/>
    </source>
</evidence>
<dbReference type="GO" id="GO:0004888">
    <property type="term" value="F:transmembrane signaling receptor activity"/>
    <property type="evidence" value="ECO:0007669"/>
    <property type="project" value="TreeGrafter"/>
</dbReference>
<proteinExistence type="predicted"/>
<feature type="domain" description="Ig-like" evidence="4">
    <location>
        <begin position="1106"/>
        <end position="1198"/>
    </location>
</feature>
<dbReference type="GO" id="GO:0007166">
    <property type="term" value="P:cell surface receptor signaling pathway"/>
    <property type="evidence" value="ECO:0007669"/>
    <property type="project" value="TreeGrafter"/>
</dbReference>
<keyword evidence="2" id="KW-1015">Disulfide bond</keyword>
<dbReference type="SMART" id="SM00408">
    <property type="entry name" value="IGc2"/>
    <property type="match status" value="13"/>
</dbReference>
<evidence type="ECO:0000313" key="5">
    <source>
        <dbReference type="EMBL" id="KAG5279005.1"/>
    </source>
</evidence>
<dbReference type="InterPro" id="IPR036179">
    <property type="entry name" value="Ig-like_dom_sf"/>
</dbReference>